<dbReference type="AlphaFoldDB" id="A0AAV8Q515"/>
<organism evidence="1 2">
    <name type="scientific">Ensete ventricosum</name>
    <name type="common">Abyssinian banana</name>
    <name type="synonym">Musa ensete</name>
    <dbReference type="NCBI Taxonomy" id="4639"/>
    <lineage>
        <taxon>Eukaryota</taxon>
        <taxon>Viridiplantae</taxon>
        <taxon>Streptophyta</taxon>
        <taxon>Embryophyta</taxon>
        <taxon>Tracheophyta</taxon>
        <taxon>Spermatophyta</taxon>
        <taxon>Magnoliopsida</taxon>
        <taxon>Liliopsida</taxon>
        <taxon>Zingiberales</taxon>
        <taxon>Musaceae</taxon>
        <taxon>Ensete</taxon>
    </lineage>
</organism>
<comment type="caution">
    <text evidence="1">The sequence shown here is derived from an EMBL/GenBank/DDBJ whole genome shotgun (WGS) entry which is preliminary data.</text>
</comment>
<protein>
    <submittedName>
        <fullName evidence="1">Uncharacterized protein</fullName>
    </submittedName>
</protein>
<proteinExistence type="predicted"/>
<evidence type="ECO:0000313" key="1">
    <source>
        <dbReference type="EMBL" id="KAJ8465388.1"/>
    </source>
</evidence>
<name>A0AAV8Q515_ENSVE</name>
<sequence>MLSNINTIDNLKQTMQTSQACLSNFPSVLLAKETQDEVGISSAASCAHNGDVLALILIVSLVETLGSDLQSANNEERHGRPASKQRYQVQENQQTYDDVVNNHHSIARESFDDWRNKQNQDGLLGDGKFSKRSKAGSNGIIEAKGTKDQGRLTLLGEILRRAPVRCGAVARLRPIDWRRPAVGSGEEKSPMLPFFRTNPSSRTPKRFTQWLEHVRELWLLWLRSPLSQQPPSDLDLQILRALQPKNREVWE</sequence>
<evidence type="ECO:0000313" key="2">
    <source>
        <dbReference type="Proteomes" id="UP001222027"/>
    </source>
</evidence>
<accession>A0AAV8Q515</accession>
<reference evidence="1 2" key="1">
    <citation type="submission" date="2022-12" db="EMBL/GenBank/DDBJ databases">
        <title>Chromosome-scale assembly of the Ensete ventricosum genome.</title>
        <authorList>
            <person name="Dussert Y."/>
            <person name="Stocks J."/>
            <person name="Wendawek A."/>
            <person name="Woldeyes F."/>
            <person name="Nichols R.A."/>
            <person name="Borrell J.S."/>
        </authorList>
    </citation>
    <scope>NUCLEOTIDE SEQUENCE [LARGE SCALE GENOMIC DNA]</scope>
    <source>
        <strain evidence="2">cv. Maze</strain>
        <tissue evidence="1">Seeds</tissue>
    </source>
</reference>
<dbReference type="Proteomes" id="UP001222027">
    <property type="component" value="Unassembled WGS sequence"/>
</dbReference>
<keyword evidence="2" id="KW-1185">Reference proteome</keyword>
<gene>
    <name evidence="1" type="ORF">OPV22_027940</name>
</gene>
<dbReference type="EMBL" id="JAQQAF010000008">
    <property type="protein sequence ID" value="KAJ8465388.1"/>
    <property type="molecule type" value="Genomic_DNA"/>
</dbReference>